<feature type="transmembrane region" description="Helical" evidence="2">
    <location>
        <begin position="12"/>
        <end position="30"/>
    </location>
</feature>
<dbReference type="SUPFAM" id="SSF49299">
    <property type="entry name" value="PKD domain"/>
    <property type="match status" value="2"/>
</dbReference>
<evidence type="ECO:0000313" key="5">
    <source>
        <dbReference type="Proteomes" id="UP001597227"/>
    </source>
</evidence>
<dbReference type="Pfam" id="PF13750">
    <property type="entry name" value="Big_3_3"/>
    <property type="match status" value="2"/>
</dbReference>
<dbReference type="Gene3D" id="2.60.40.10">
    <property type="entry name" value="Immunoglobulins"/>
    <property type="match status" value="8"/>
</dbReference>
<dbReference type="InterPro" id="IPR013783">
    <property type="entry name" value="Ig-like_fold"/>
</dbReference>
<reference evidence="5" key="1">
    <citation type="journal article" date="2019" name="Int. J. Syst. Evol. Microbiol.">
        <title>The Global Catalogue of Microorganisms (GCM) 10K type strain sequencing project: providing services to taxonomists for standard genome sequencing and annotation.</title>
        <authorList>
            <consortium name="The Broad Institute Genomics Platform"/>
            <consortium name="The Broad Institute Genome Sequencing Center for Infectious Disease"/>
            <person name="Wu L."/>
            <person name="Ma J."/>
        </authorList>
    </citation>
    <scope>NUCLEOTIDE SEQUENCE [LARGE SCALE GENOMIC DNA]</scope>
    <source>
        <strain evidence="5">CCUG 15531</strain>
    </source>
</reference>
<dbReference type="SMART" id="SM00089">
    <property type="entry name" value="PKD"/>
    <property type="match status" value="4"/>
</dbReference>
<dbReference type="InterPro" id="IPR022038">
    <property type="entry name" value="Ig-like_bact"/>
</dbReference>
<feature type="domain" description="PKD/Chitinase" evidence="3">
    <location>
        <begin position="202"/>
        <end position="277"/>
    </location>
</feature>
<evidence type="ECO:0000313" key="4">
    <source>
        <dbReference type="EMBL" id="MFD1779950.1"/>
    </source>
</evidence>
<feature type="domain" description="PKD/Chitinase" evidence="3">
    <location>
        <begin position="763"/>
        <end position="844"/>
    </location>
</feature>
<proteinExistence type="predicted"/>
<dbReference type="Proteomes" id="UP001597227">
    <property type="component" value="Unassembled WGS sequence"/>
</dbReference>
<dbReference type="RefSeq" id="WP_388040325.1">
    <property type="nucleotide sequence ID" value="NZ_JBHUEK010000025.1"/>
</dbReference>
<evidence type="ECO:0000259" key="3">
    <source>
        <dbReference type="SMART" id="SM00089"/>
    </source>
</evidence>
<evidence type="ECO:0000256" key="2">
    <source>
        <dbReference type="SAM" id="Phobius"/>
    </source>
</evidence>
<feature type="transmembrane region" description="Helical" evidence="2">
    <location>
        <begin position="1759"/>
        <end position="1778"/>
    </location>
</feature>
<keyword evidence="5" id="KW-1185">Reference proteome</keyword>
<dbReference type="InterPro" id="IPR035986">
    <property type="entry name" value="PKD_dom_sf"/>
</dbReference>
<keyword evidence="2" id="KW-0812">Transmembrane</keyword>
<dbReference type="Pfam" id="PF12245">
    <property type="entry name" value="Big_3_2"/>
    <property type="match status" value="3"/>
</dbReference>
<dbReference type="InterPro" id="IPR022409">
    <property type="entry name" value="PKD/Chitinase_dom"/>
</dbReference>
<keyword evidence="2" id="KW-1133">Transmembrane helix</keyword>
<sequence>MISKSYRKNKSVLWLPIAFVLVLSVVFFSLNVSSQVETKQYIKYNNEKWEIGQKFSNEWYINGDTFQVQVDLSEDYENYLKPKETPEETEGETPPENTATTPVAGEVPEGGLPFDVTLSKGSGEATITPITDGGFTGLYKVTISGVNNKDGEIPVTINFVKDTWVNEPPASQTTFTVQKDTQAPVVNLSGPKNGEFYRKDVDLGIEVDEEHFLQDKVTISIKKDGSDFDLQNPVQWDGKSTSIRFDQDGHYEVTVTATDKAGNVSDAKSISFANVKTDAILYIKDKTENNFYKDNVNIVVENPLSIYSAKLTYVKNGGEPQTVDMDIKNTLFSKTATYSLSEEGTYAFSAKITDYWRPTGFELGTYENIIIDKTAPELNITGVTNGGEYTESKDLVISATDTYLDENKSVLKLTKNGKVETISGKEALEKRNLTDGVYSVELSVFDKAGNETKNPALNFTIDTQKPELEISGVENGTYYPENKSVHFSVKDLTLDLAKTTLVVKHNDTDYTEEIKFEQNGTVAEASHTFKTEGSYTIELNATDQVGKVADKVTKTFTLDKTKPTVTLTGAENKKKYNRQVDVEIVGEDTNKDDSKTILTVTKDGKSETFEGKKAHEKHSFKQEGVYEINVDYFDKAGNKADFSSITFVIDNSKPEVDITGVTENEFANTDKEVKFTVEDSHIDLDNIELTITKDGKAYPTDGIKFKKQRNRYAEAEHTFTGDGVYVVKLKSTDEAGNISAEKQVRFTIDKIKPEIVVTNIGEDGRYNDDREVTITVTDLNMGESNATVKYNGESYEIDPLVLDGNMATTKHTFTEEGVYELQVVSTDKAGNENTKYIKFTLDKTGPAIKYSIKDGTYFNDNKVNLTVTVDDYTPFVPEITVKNGDKAIEVPKDGWMKKIVWLITQELTVELEDEGVYSAQVKAKDYFGAESTKDLGFTIDRTSPEIQISGYIPDGGFVQGDNELIVDINDLHFDESKNEVLVNGKPVKDAQWKETATGFQFKQSFPEDGEYEVTVRSEDFAGNKATEKTHIFTVDNVKPVITIENVKDGTFYDKKQTATIKVNELNFANNEVEVKVNNKPYEWKNQGVESSLAIPFNEDGDYVIMVSSKDAAGNIADTKEVKFTVDESFPTLKITGVEHMTNYNVSKPVTFEVTDANIDQTSLHVTKNGKAYEIPALQQSRTKASLQHNFAEEGSYVLYFNATDKSGNKTTHEEIAFIIDKTNPVVTIDGVDHQSFNPTGKRVTVSVDELNFGTNYVVLSVTKDGKVFNIGTWKNNNKLSSLGYNFNDDGLYTIAISAEDKAGNGPITANKTFTIDTTKPAIEITGVENAAHYNVDKPVSVEIRDVNLDLNRITVTRNGRGYNAGGFGVANQTARLSHNFSQEGDYAINVEAIDKAGNQFSRQIAFTIDKTAPVITPKFKGQSRVIKNGEYINEVFTPEFALDQSEDTIVSVTMNGRNVTGRIPTATLEMKYDFSVLARDKAGNESTIDISFILDTTKPNLNITGVIDGFFNNNQMPTVTYSDRYLDSSRSSVTLNGRPFVNGVQLSEEGDYILKAQVYDLANNVSSRTIVFTIDKTAPVIKFKEAISEGYFKESLLPELLIEDLNAYDIISQTLNGQPYNLGDPIEEEGKHVLFFEVKDKAGNIQQLSVEFIIDKTPPKVVVEGVKKNETYRDPVTLSISLDNPSDTLKSVMINGELFNGEVKDVNGTKVISVTLSDINKYKVEVLAEDEAGNEMNEVVEFEIVEKSVLVKFYENKPLFAGAMVGLAGIAAASAVALRRTNIRRRDEKDM</sequence>
<feature type="domain" description="PKD/Chitinase" evidence="3">
    <location>
        <begin position="672"/>
        <end position="751"/>
    </location>
</feature>
<dbReference type="InterPro" id="IPR044016">
    <property type="entry name" value="Big_13"/>
</dbReference>
<feature type="region of interest" description="Disordered" evidence="1">
    <location>
        <begin position="83"/>
        <end position="107"/>
    </location>
</feature>
<dbReference type="Pfam" id="PF19077">
    <property type="entry name" value="Big_13"/>
    <property type="match status" value="2"/>
</dbReference>
<gene>
    <name evidence="4" type="ORF">ACFSFW_14895</name>
</gene>
<organism evidence="4 5">
    <name type="scientific">Fredinandcohnia salidurans</name>
    <dbReference type="NCBI Taxonomy" id="2595041"/>
    <lineage>
        <taxon>Bacteria</taxon>
        <taxon>Bacillati</taxon>
        <taxon>Bacillota</taxon>
        <taxon>Bacilli</taxon>
        <taxon>Bacillales</taxon>
        <taxon>Bacillaceae</taxon>
        <taxon>Fredinandcohnia</taxon>
    </lineage>
</organism>
<protein>
    <submittedName>
        <fullName evidence="4">Ig-like domain-containing protein</fullName>
    </submittedName>
</protein>
<feature type="domain" description="PKD/Chitinase" evidence="3">
    <location>
        <begin position="1328"/>
        <end position="1411"/>
    </location>
</feature>
<accession>A0ABW4MSJ7</accession>
<dbReference type="EMBL" id="JBHUEK010000025">
    <property type="protein sequence ID" value="MFD1779950.1"/>
    <property type="molecule type" value="Genomic_DNA"/>
</dbReference>
<name>A0ABW4MSJ7_9BACI</name>
<evidence type="ECO:0000256" key="1">
    <source>
        <dbReference type="SAM" id="MobiDB-lite"/>
    </source>
</evidence>
<comment type="caution">
    <text evidence="4">The sequence shown here is derived from an EMBL/GenBank/DDBJ whole genome shotgun (WGS) entry which is preliminary data.</text>
</comment>
<keyword evidence="2" id="KW-0472">Membrane</keyword>